<protein>
    <submittedName>
        <fullName evidence="1">Uncharacterized protein</fullName>
    </submittedName>
</protein>
<dbReference type="EMBL" id="KI692814">
    <property type="protein sequence ID" value="ETM46675.1"/>
    <property type="molecule type" value="Genomic_DNA"/>
</dbReference>
<reference evidence="1" key="1">
    <citation type="submission" date="2013-11" db="EMBL/GenBank/DDBJ databases">
        <title>The Genome Sequence of Phytophthora parasitica IAC_01/95.</title>
        <authorList>
            <consortium name="The Broad Institute Genomics Platform"/>
            <person name="Russ C."/>
            <person name="Tyler B."/>
            <person name="Panabieres F."/>
            <person name="Shan W."/>
            <person name="Tripathy S."/>
            <person name="Grunwald N."/>
            <person name="Machado M."/>
            <person name="Johnson C.S."/>
            <person name="Arredondo F."/>
            <person name="Hong C."/>
            <person name="Coffey M."/>
            <person name="Young S.K."/>
            <person name="Zeng Q."/>
            <person name="Gargeya S."/>
            <person name="Fitzgerald M."/>
            <person name="Abouelleil A."/>
            <person name="Alvarado L."/>
            <person name="Chapman S.B."/>
            <person name="Gainer-Dewar J."/>
            <person name="Goldberg J."/>
            <person name="Griggs A."/>
            <person name="Gujja S."/>
            <person name="Hansen M."/>
            <person name="Howarth C."/>
            <person name="Imamovic A."/>
            <person name="Ireland A."/>
            <person name="Larimer J."/>
            <person name="McCowan C."/>
            <person name="Murphy C."/>
            <person name="Pearson M."/>
            <person name="Poon T.W."/>
            <person name="Priest M."/>
            <person name="Roberts A."/>
            <person name="Saif S."/>
            <person name="Shea T."/>
            <person name="Sykes S."/>
            <person name="Wortman J."/>
            <person name="Nusbaum C."/>
            <person name="Birren B."/>
        </authorList>
    </citation>
    <scope>NUCLEOTIDE SEQUENCE [LARGE SCALE GENOMIC DNA]</scope>
    <source>
        <strain evidence="1">IAC_01/95</strain>
    </source>
</reference>
<evidence type="ECO:0000313" key="1">
    <source>
        <dbReference type="EMBL" id="ETM46675.1"/>
    </source>
</evidence>
<dbReference type="Proteomes" id="UP000054532">
    <property type="component" value="Unassembled WGS sequence"/>
</dbReference>
<gene>
    <name evidence="1" type="ORF">L914_08473</name>
</gene>
<dbReference type="VEuPathDB" id="FungiDB:PPTG_11099"/>
<accession>W2NDP2</accession>
<organism evidence="1">
    <name type="scientific">Phytophthora nicotianae</name>
    <name type="common">Potato buckeye rot agent</name>
    <name type="synonym">Phytophthora parasitica</name>
    <dbReference type="NCBI Taxonomy" id="4792"/>
    <lineage>
        <taxon>Eukaryota</taxon>
        <taxon>Sar</taxon>
        <taxon>Stramenopiles</taxon>
        <taxon>Oomycota</taxon>
        <taxon>Peronosporomycetes</taxon>
        <taxon>Peronosporales</taxon>
        <taxon>Peronosporaceae</taxon>
        <taxon>Phytophthora</taxon>
    </lineage>
</organism>
<dbReference type="AlphaFoldDB" id="W2NDP2"/>
<name>W2NDP2_PHYNI</name>
<proteinExistence type="predicted"/>
<sequence>MDSVSYQIVTGMASARRSRWEVDELVNGEIIDCSNCLRVRDPVIIDDFASNPAEEDAALE</sequence>